<evidence type="ECO:0000313" key="1">
    <source>
        <dbReference type="EMBL" id="WNQ13565.1"/>
    </source>
</evidence>
<dbReference type="Pfam" id="PF26325">
    <property type="entry name" value="YhjD"/>
    <property type="match status" value="1"/>
</dbReference>
<sequence length="114" mass="13635">MPDFEIEQGIHDYIVTLYLQKALDWDRKQTGLFKLDRFWEELAGQLARYAEAEHARIRKRLRSTGCRILLEEMSADRNVHVMYRHKGYEHHCVIMPSVLKGKCETRLKDFLLTR</sequence>
<organism evidence="1 2">
    <name type="scientific">Paenibacillus aurantius</name>
    <dbReference type="NCBI Taxonomy" id="2918900"/>
    <lineage>
        <taxon>Bacteria</taxon>
        <taxon>Bacillati</taxon>
        <taxon>Bacillota</taxon>
        <taxon>Bacilli</taxon>
        <taxon>Bacillales</taxon>
        <taxon>Paenibacillaceae</taxon>
        <taxon>Paenibacillus</taxon>
    </lineage>
</organism>
<dbReference type="AlphaFoldDB" id="A0AA96LK45"/>
<name>A0AA96LK45_9BACL</name>
<dbReference type="InterPro" id="IPR058600">
    <property type="entry name" value="YhjD-like"/>
</dbReference>
<dbReference type="Proteomes" id="UP001305702">
    <property type="component" value="Chromosome"/>
</dbReference>
<proteinExistence type="predicted"/>
<keyword evidence="2" id="KW-1185">Reference proteome</keyword>
<reference evidence="1 2" key="1">
    <citation type="submission" date="2022-02" db="EMBL/GenBank/DDBJ databases">
        <title>Paenibacillus sp. MBLB1776 Whole Genome Shotgun Sequencing.</title>
        <authorList>
            <person name="Hwang C.Y."/>
            <person name="Cho E.-S."/>
            <person name="Seo M.-J."/>
        </authorList>
    </citation>
    <scope>NUCLEOTIDE SEQUENCE [LARGE SCALE GENOMIC DNA]</scope>
    <source>
        <strain evidence="1 2">MBLB1776</strain>
    </source>
</reference>
<dbReference type="RefSeq" id="WP_315607348.1">
    <property type="nucleotide sequence ID" value="NZ_CP130318.1"/>
</dbReference>
<gene>
    <name evidence="1" type="ORF">MJA45_11290</name>
</gene>
<dbReference type="EMBL" id="CP130318">
    <property type="protein sequence ID" value="WNQ13565.1"/>
    <property type="molecule type" value="Genomic_DNA"/>
</dbReference>
<accession>A0AA96LK45</accession>
<protein>
    <submittedName>
        <fullName evidence="1">Uncharacterized protein</fullName>
    </submittedName>
</protein>
<dbReference type="KEGG" id="paun:MJA45_11290"/>
<evidence type="ECO:0000313" key="2">
    <source>
        <dbReference type="Proteomes" id="UP001305702"/>
    </source>
</evidence>